<dbReference type="AlphaFoldDB" id="A0A8B8G6J6"/>
<name>A0A8B8G6J6_9HEMI</name>
<dbReference type="Proteomes" id="UP000694846">
    <property type="component" value="Unplaced"/>
</dbReference>
<sequence>MPVETDDNTIITVSTIGLEAAESGQNHDMLVDTDDKTIITVSTISLEAAESGQNHDDMLVDTDDNTIITVSTIGLETAESGQNHDDMLVNTDDNTIITVSTIGLEAAESGQNHDDMLVNTADDTITTVATTGSEAADSGQNHCETTSAVSVSIKMDGIIKESTCDSKSEPSTQVNKSVKKPKTGFDRGLQPNKIIEASQVNRKLMFLVEWINGETDLLDSSLVYKKCPQMAVKFFMERLTSPENGINI</sequence>
<feature type="domain" description="Chromo shadow" evidence="4">
    <location>
        <begin position="183"/>
        <end position="244"/>
    </location>
</feature>
<evidence type="ECO:0000259" key="4">
    <source>
        <dbReference type="SMART" id="SM00300"/>
    </source>
</evidence>
<protein>
    <submittedName>
        <fullName evidence="6">Uncharacterized protein LOC112688961</fullName>
    </submittedName>
</protein>
<keyword evidence="2" id="KW-0539">Nucleus</keyword>
<evidence type="ECO:0000256" key="1">
    <source>
        <dbReference type="ARBA" id="ARBA00004123"/>
    </source>
</evidence>
<feature type="region of interest" description="Disordered" evidence="3">
    <location>
        <begin position="163"/>
        <end position="185"/>
    </location>
</feature>
<gene>
    <name evidence="6" type="primary">LOC112688961</name>
</gene>
<dbReference type="InterPro" id="IPR008251">
    <property type="entry name" value="Chromo_shadow_dom"/>
</dbReference>
<dbReference type="InterPro" id="IPR016197">
    <property type="entry name" value="Chromo-like_dom_sf"/>
</dbReference>
<dbReference type="OrthoDB" id="433924at2759"/>
<keyword evidence="5" id="KW-1185">Reference proteome</keyword>
<dbReference type="SMART" id="SM00300">
    <property type="entry name" value="ChSh"/>
    <property type="match status" value="1"/>
</dbReference>
<reference evidence="6" key="1">
    <citation type="submission" date="2025-08" db="UniProtKB">
        <authorList>
            <consortium name="RefSeq"/>
        </authorList>
    </citation>
    <scope>IDENTIFICATION</scope>
    <source>
        <tissue evidence="6">Whole body</tissue>
    </source>
</reference>
<organism evidence="5 6">
    <name type="scientific">Sipha flava</name>
    <name type="common">yellow sugarcane aphid</name>
    <dbReference type="NCBI Taxonomy" id="143950"/>
    <lineage>
        <taxon>Eukaryota</taxon>
        <taxon>Metazoa</taxon>
        <taxon>Ecdysozoa</taxon>
        <taxon>Arthropoda</taxon>
        <taxon>Hexapoda</taxon>
        <taxon>Insecta</taxon>
        <taxon>Pterygota</taxon>
        <taxon>Neoptera</taxon>
        <taxon>Paraneoptera</taxon>
        <taxon>Hemiptera</taxon>
        <taxon>Sternorrhyncha</taxon>
        <taxon>Aphidomorpha</taxon>
        <taxon>Aphidoidea</taxon>
        <taxon>Aphididae</taxon>
        <taxon>Sipha</taxon>
    </lineage>
</organism>
<dbReference type="GO" id="GO:0005634">
    <property type="term" value="C:nucleus"/>
    <property type="evidence" value="ECO:0007669"/>
    <property type="project" value="UniProtKB-SubCell"/>
</dbReference>
<comment type="subcellular location">
    <subcellularLocation>
        <location evidence="1">Nucleus</location>
    </subcellularLocation>
</comment>
<dbReference type="CDD" id="cd00034">
    <property type="entry name" value="CSD"/>
    <property type="match status" value="1"/>
</dbReference>
<dbReference type="Gene3D" id="2.40.50.40">
    <property type="match status" value="1"/>
</dbReference>
<dbReference type="SUPFAM" id="SSF54160">
    <property type="entry name" value="Chromo domain-like"/>
    <property type="match status" value="1"/>
</dbReference>
<proteinExistence type="predicted"/>
<evidence type="ECO:0000256" key="3">
    <source>
        <dbReference type="SAM" id="MobiDB-lite"/>
    </source>
</evidence>
<evidence type="ECO:0000256" key="2">
    <source>
        <dbReference type="ARBA" id="ARBA00023242"/>
    </source>
</evidence>
<dbReference type="RefSeq" id="XP_025418196.1">
    <property type="nucleotide sequence ID" value="XM_025562411.1"/>
</dbReference>
<evidence type="ECO:0000313" key="6">
    <source>
        <dbReference type="RefSeq" id="XP_025418196.1"/>
    </source>
</evidence>
<dbReference type="Pfam" id="PF01393">
    <property type="entry name" value="Chromo_shadow"/>
    <property type="match status" value="1"/>
</dbReference>
<accession>A0A8B8G6J6</accession>
<dbReference type="GeneID" id="112688961"/>
<dbReference type="GO" id="GO:0005694">
    <property type="term" value="C:chromosome"/>
    <property type="evidence" value="ECO:0007669"/>
    <property type="project" value="UniProtKB-ARBA"/>
</dbReference>
<evidence type="ECO:0000313" key="5">
    <source>
        <dbReference type="Proteomes" id="UP000694846"/>
    </source>
</evidence>